<dbReference type="Pfam" id="PF14281">
    <property type="entry name" value="PDDEXK_4"/>
    <property type="match status" value="1"/>
</dbReference>
<comment type="caution">
    <text evidence="1">The sequence shown here is derived from an EMBL/GenBank/DDBJ whole genome shotgun (WGS) entry which is preliminary data.</text>
</comment>
<name>A0A0F2D2L0_STROR</name>
<dbReference type="OrthoDB" id="2990488at2"/>
<organism evidence="1 2">
    <name type="scientific">Streptococcus oralis subsp. oralis</name>
    <dbReference type="NCBI Taxonomy" id="1891914"/>
    <lineage>
        <taxon>Bacteria</taxon>
        <taxon>Bacillati</taxon>
        <taxon>Bacillota</taxon>
        <taxon>Bacilli</taxon>
        <taxon>Lactobacillales</taxon>
        <taxon>Streptococcaceae</taxon>
        <taxon>Streptococcus</taxon>
    </lineage>
</organism>
<evidence type="ECO:0000313" key="1">
    <source>
        <dbReference type="EMBL" id="KJQ65277.1"/>
    </source>
</evidence>
<sequence>MENYNELLALRKKIENTLNYQLSLSNLELYHSNLFAVVLEKSEFINHEFFSDVININKKYTDLKVFREKNSIDLTIEVTAEDGQIHVIFIENKVKSLPDQSQLVRYSEKNSNAKGILLSLVKPGFDLPDSWFRRSYGELTEYYKDLLDKVDETFRLFLIDYIEYMENVKEFIGKVSYGKSYFFEESINKVLEGMRLRSVIEKIHYANLESQIADLGYKTYSDRIRGEHFFGINFPIDGTTSSFDIQIQGNQYRHKVNFSIEDKAKLVDLERICEIIKEETCLYNFNLEDNSILEKSSSRKKWKTYGKQDYYDYARIKKQVSSEDLIVYIRTDVEKIQADLQNVKNIFLENIKSTTK</sequence>
<dbReference type="PATRIC" id="fig|28037.209.peg.404"/>
<evidence type="ECO:0008006" key="3">
    <source>
        <dbReference type="Google" id="ProtNLM"/>
    </source>
</evidence>
<protein>
    <recommendedName>
        <fullName evidence="3">PD-(D/E)XK nuclease superfamily protein</fullName>
    </recommendedName>
</protein>
<dbReference type="Proteomes" id="UP000033657">
    <property type="component" value="Unassembled WGS sequence"/>
</dbReference>
<dbReference type="EMBL" id="JYGM01000001">
    <property type="protein sequence ID" value="KJQ65277.1"/>
    <property type="molecule type" value="Genomic_DNA"/>
</dbReference>
<reference evidence="1 2" key="1">
    <citation type="submission" date="2015-02" db="EMBL/GenBank/DDBJ databases">
        <title>Evolution of amylase-binding proteins of oral streptococcal species.</title>
        <authorList>
            <person name="Haase E.M."/>
        </authorList>
    </citation>
    <scope>NUCLEOTIDE SEQUENCE [LARGE SCALE GENOMIC DNA]</scope>
    <source>
        <strain evidence="1 2">COL85/1862</strain>
    </source>
</reference>
<dbReference type="InterPro" id="IPR029470">
    <property type="entry name" value="PDDEXK_4"/>
</dbReference>
<proteinExistence type="predicted"/>
<evidence type="ECO:0000313" key="2">
    <source>
        <dbReference type="Proteomes" id="UP000033657"/>
    </source>
</evidence>
<gene>
    <name evidence="1" type="ORF">TZ87_00404</name>
</gene>
<accession>A0A0F2D2L0</accession>
<dbReference type="AlphaFoldDB" id="A0A0F2D2L0"/>
<dbReference type="RefSeq" id="WP_045591187.1">
    <property type="nucleotide sequence ID" value="NZ_JYGM01000001.1"/>
</dbReference>